<evidence type="ECO:0000256" key="1">
    <source>
        <dbReference type="ARBA" id="ARBA00001947"/>
    </source>
</evidence>
<organism evidence="7 8">
    <name type="scientific">Aminivibrio pyruvatiphilus</name>
    <dbReference type="NCBI Taxonomy" id="1005740"/>
    <lineage>
        <taxon>Bacteria</taxon>
        <taxon>Thermotogati</taxon>
        <taxon>Synergistota</taxon>
        <taxon>Synergistia</taxon>
        <taxon>Synergistales</taxon>
        <taxon>Aminobacteriaceae</taxon>
        <taxon>Aminivibrio</taxon>
    </lineage>
</organism>
<proteinExistence type="inferred from homology"/>
<dbReference type="InterPro" id="IPR014436">
    <property type="entry name" value="Extradiol_dOase_DODA"/>
</dbReference>
<reference evidence="7 8" key="1">
    <citation type="submission" date="2019-03" db="EMBL/GenBank/DDBJ databases">
        <title>Genomic Encyclopedia of Type Strains, Phase IV (KMG-IV): sequencing the most valuable type-strain genomes for metagenomic binning, comparative biology and taxonomic classification.</title>
        <authorList>
            <person name="Goeker M."/>
        </authorList>
    </citation>
    <scope>NUCLEOTIDE SEQUENCE [LARGE SCALE GENOMIC DNA]</scope>
    <source>
        <strain evidence="7 8">DSM 25964</strain>
    </source>
</reference>
<dbReference type="PANTHER" id="PTHR30096:SF0">
    <property type="entry name" value="4,5-DOPA DIOXYGENASE EXTRADIOL-LIKE PROTEIN"/>
    <property type="match status" value="1"/>
</dbReference>
<dbReference type="GO" id="GO:0008270">
    <property type="term" value="F:zinc ion binding"/>
    <property type="evidence" value="ECO:0007669"/>
    <property type="project" value="InterPro"/>
</dbReference>
<dbReference type="AlphaFoldDB" id="A0A4R8M799"/>
<dbReference type="OrthoDB" id="9790889at2"/>
<evidence type="ECO:0000313" key="7">
    <source>
        <dbReference type="EMBL" id="TDY61290.1"/>
    </source>
</evidence>
<evidence type="ECO:0000256" key="5">
    <source>
        <dbReference type="ARBA" id="ARBA00023002"/>
    </source>
</evidence>
<dbReference type="SUPFAM" id="SSF53213">
    <property type="entry name" value="LigB-like"/>
    <property type="match status" value="1"/>
</dbReference>
<accession>A0A4R8M799</accession>
<evidence type="ECO:0000313" key="8">
    <source>
        <dbReference type="Proteomes" id="UP000295066"/>
    </source>
</evidence>
<evidence type="ECO:0000256" key="3">
    <source>
        <dbReference type="ARBA" id="ARBA00022723"/>
    </source>
</evidence>
<dbReference type="Proteomes" id="UP000295066">
    <property type="component" value="Unassembled WGS sequence"/>
</dbReference>
<dbReference type="PANTHER" id="PTHR30096">
    <property type="entry name" value="4,5-DOPA DIOXYGENASE EXTRADIOL-LIKE PROTEIN"/>
    <property type="match status" value="1"/>
</dbReference>
<feature type="domain" description="Extradiol ring-cleavage dioxygenase class III enzyme subunit B" evidence="6">
    <location>
        <begin position="22"/>
        <end position="232"/>
    </location>
</feature>
<dbReference type="GO" id="GO:0008198">
    <property type="term" value="F:ferrous iron binding"/>
    <property type="evidence" value="ECO:0007669"/>
    <property type="project" value="InterPro"/>
</dbReference>
<dbReference type="RefSeq" id="WP_133957338.1">
    <property type="nucleotide sequence ID" value="NZ_SORI01000006.1"/>
</dbReference>
<evidence type="ECO:0000256" key="2">
    <source>
        <dbReference type="ARBA" id="ARBA00007581"/>
    </source>
</evidence>
<gene>
    <name evidence="7" type="ORF">C8D99_106145</name>
</gene>
<sequence length="255" mass="28814">MATLKPVFIGHGSPENAIAENSYSRFLSAYANKIPKPEAVVVISAHWQTRGTFITSGRTPQQIYDFWGFPDELYRLEYAPGGSPETAALIANAGLGVSEDPERGIDHAAWAVMKHMYPAKDVPLLEMSLDVNKTEEEHFEMGKRLAKFGHNGILFMGSGNMVHNLRNISFDPKQKPFPWAVKADLWLKEAIESHEVEKLIHYREKMPEYRMSIPTDEHFLPLLYIMGMRAEEQSAGTIYEEIQNGSISMRCIEIG</sequence>
<dbReference type="PIRSF" id="PIRSF006157">
    <property type="entry name" value="Doxgns_DODA"/>
    <property type="match status" value="1"/>
</dbReference>
<dbReference type="InterPro" id="IPR004183">
    <property type="entry name" value="Xdiol_dOase_suB"/>
</dbReference>
<dbReference type="Pfam" id="PF02900">
    <property type="entry name" value="LigB"/>
    <property type="match status" value="1"/>
</dbReference>
<protein>
    <submittedName>
        <fullName evidence="7">4,5-DOPA dioxygenase extradiol</fullName>
    </submittedName>
</protein>
<comment type="cofactor">
    <cofactor evidence="1">
        <name>Zn(2+)</name>
        <dbReference type="ChEBI" id="CHEBI:29105"/>
    </cofactor>
</comment>
<dbReference type="CDD" id="cd07363">
    <property type="entry name" value="45_DOPA_Dioxygenase"/>
    <property type="match status" value="1"/>
</dbReference>
<dbReference type="Gene3D" id="3.40.830.10">
    <property type="entry name" value="LigB-like"/>
    <property type="match status" value="1"/>
</dbReference>
<keyword evidence="7" id="KW-0223">Dioxygenase</keyword>
<keyword evidence="8" id="KW-1185">Reference proteome</keyword>
<evidence type="ECO:0000259" key="6">
    <source>
        <dbReference type="Pfam" id="PF02900"/>
    </source>
</evidence>
<keyword evidence="4" id="KW-0862">Zinc</keyword>
<dbReference type="GO" id="GO:0016702">
    <property type="term" value="F:oxidoreductase activity, acting on single donors with incorporation of molecular oxygen, incorporation of two atoms of oxygen"/>
    <property type="evidence" value="ECO:0007669"/>
    <property type="project" value="UniProtKB-ARBA"/>
</dbReference>
<keyword evidence="5" id="KW-0560">Oxidoreductase</keyword>
<comment type="similarity">
    <text evidence="2">Belongs to the DODA-type extradiol aromatic ring-opening dioxygenase family.</text>
</comment>
<keyword evidence="3" id="KW-0479">Metal-binding</keyword>
<evidence type="ECO:0000256" key="4">
    <source>
        <dbReference type="ARBA" id="ARBA00022833"/>
    </source>
</evidence>
<name>A0A4R8M799_9BACT</name>
<comment type="caution">
    <text evidence="7">The sequence shown here is derived from an EMBL/GenBank/DDBJ whole genome shotgun (WGS) entry which is preliminary data.</text>
</comment>
<dbReference type="EMBL" id="SORI01000006">
    <property type="protein sequence ID" value="TDY61290.1"/>
    <property type="molecule type" value="Genomic_DNA"/>
</dbReference>